<dbReference type="Pfam" id="PF03724">
    <property type="entry name" value="META"/>
    <property type="match status" value="1"/>
</dbReference>
<dbReference type="InterPro" id="IPR005184">
    <property type="entry name" value="DUF306_Meta_HslJ"/>
</dbReference>
<proteinExistence type="predicted"/>
<name>A0A7V7KHA1_9GAMM</name>
<dbReference type="PROSITE" id="PS51257">
    <property type="entry name" value="PROKAR_LIPOPROTEIN"/>
    <property type="match status" value="1"/>
</dbReference>
<organism evidence="2 3">
    <name type="scientific">Billgrantia pellis</name>
    <dbReference type="NCBI Taxonomy" id="2606936"/>
    <lineage>
        <taxon>Bacteria</taxon>
        <taxon>Pseudomonadati</taxon>
        <taxon>Pseudomonadota</taxon>
        <taxon>Gammaproteobacteria</taxon>
        <taxon>Oceanospirillales</taxon>
        <taxon>Halomonadaceae</taxon>
        <taxon>Billgrantia</taxon>
    </lineage>
</organism>
<evidence type="ECO:0000313" key="3">
    <source>
        <dbReference type="Proteomes" id="UP000486760"/>
    </source>
</evidence>
<comment type="caution">
    <text evidence="2">The sequence shown here is derived from an EMBL/GenBank/DDBJ whole genome shotgun (WGS) entry which is preliminary data.</text>
</comment>
<dbReference type="PANTHER" id="PTHR35535:SF1">
    <property type="entry name" value="HEAT SHOCK PROTEIN HSLJ"/>
    <property type="match status" value="1"/>
</dbReference>
<dbReference type="AlphaFoldDB" id="A0A7V7KHA1"/>
<dbReference type="InterPro" id="IPR053147">
    <property type="entry name" value="Hsp_HslJ-like"/>
</dbReference>
<accession>A0A7V7KHA1</accession>
<dbReference type="Proteomes" id="UP000486760">
    <property type="component" value="Unassembled WGS sequence"/>
</dbReference>
<sequence>MERRFATLLGALAIALMGCTGLEGPTSHDESLENTYWKLIRAGDVMAEALDNRREAHVVLHAEERRVAGSTGCNRLTGSYRLENDSLRFGPLITTRMACLQGGETEQALLEALEVAASWQVEGVALTLKDEAGIAVAHFEAVHLY</sequence>
<keyword evidence="3" id="KW-1185">Reference proteome</keyword>
<dbReference type="Gene3D" id="2.40.128.270">
    <property type="match status" value="1"/>
</dbReference>
<dbReference type="PANTHER" id="PTHR35535">
    <property type="entry name" value="HEAT SHOCK PROTEIN HSLJ"/>
    <property type="match status" value="1"/>
</dbReference>
<feature type="domain" description="DUF306" evidence="1">
    <location>
        <begin position="30"/>
        <end position="139"/>
    </location>
</feature>
<reference evidence="2 3" key="1">
    <citation type="submission" date="2019-08" db="EMBL/GenBank/DDBJ databases">
        <title>Bioinformatics analysis of the strain L3 and L5.</title>
        <authorList>
            <person name="Li X."/>
        </authorList>
    </citation>
    <scope>NUCLEOTIDE SEQUENCE [LARGE SCALE GENOMIC DNA]</scope>
    <source>
        <strain evidence="2 3">L5</strain>
    </source>
</reference>
<protein>
    <submittedName>
        <fullName evidence="2">META domain-containing protein</fullName>
    </submittedName>
</protein>
<dbReference type="RefSeq" id="WP_149328453.1">
    <property type="nucleotide sequence ID" value="NZ_VTPY01000004.1"/>
</dbReference>
<gene>
    <name evidence="2" type="ORF">F0A17_11355</name>
</gene>
<dbReference type="InterPro" id="IPR038670">
    <property type="entry name" value="HslJ-like_sf"/>
</dbReference>
<evidence type="ECO:0000313" key="2">
    <source>
        <dbReference type="EMBL" id="KAA0011892.1"/>
    </source>
</evidence>
<dbReference type="EMBL" id="VTPY01000004">
    <property type="protein sequence ID" value="KAA0011892.1"/>
    <property type="molecule type" value="Genomic_DNA"/>
</dbReference>
<evidence type="ECO:0000259" key="1">
    <source>
        <dbReference type="Pfam" id="PF03724"/>
    </source>
</evidence>